<dbReference type="RefSeq" id="XP_009024329.1">
    <property type="nucleotide sequence ID" value="XM_009026081.1"/>
</dbReference>
<dbReference type="OrthoDB" id="438726at2759"/>
<dbReference type="HOGENOM" id="CLU_2111482_0_0_1"/>
<dbReference type="Proteomes" id="UP000015101">
    <property type="component" value="Unassembled WGS sequence"/>
</dbReference>
<name>T1FCH1_HELRO</name>
<evidence type="ECO:0000313" key="3">
    <source>
        <dbReference type="Proteomes" id="UP000015101"/>
    </source>
</evidence>
<keyword evidence="3" id="KW-1185">Reference proteome</keyword>
<protein>
    <submittedName>
        <fullName evidence="1 2">Uncharacterized protein</fullName>
    </submittedName>
</protein>
<dbReference type="GeneID" id="20206520"/>
<gene>
    <name evidence="2" type="primary">20206520</name>
    <name evidence="1" type="ORF">HELRODRAFT_177925</name>
</gene>
<organism evidence="2 3">
    <name type="scientific">Helobdella robusta</name>
    <name type="common">Californian leech</name>
    <dbReference type="NCBI Taxonomy" id="6412"/>
    <lineage>
        <taxon>Eukaryota</taxon>
        <taxon>Metazoa</taxon>
        <taxon>Spiralia</taxon>
        <taxon>Lophotrochozoa</taxon>
        <taxon>Annelida</taxon>
        <taxon>Clitellata</taxon>
        <taxon>Hirudinea</taxon>
        <taxon>Rhynchobdellida</taxon>
        <taxon>Glossiphoniidae</taxon>
        <taxon>Helobdella</taxon>
    </lineage>
</organism>
<evidence type="ECO:0000313" key="2">
    <source>
        <dbReference type="EnsemblMetazoa" id="HelroP177925"/>
    </source>
</evidence>
<reference evidence="2" key="3">
    <citation type="submission" date="2015-06" db="UniProtKB">
        <authorList>
            <consortium name="EnsemblMetazoa"/>
        </authorList>
    </citation>
    <scope>IDENTIFICATION</scope>
</reference>
<evidence type="ECO:0000313" key="1">
    <source>
        <dbReference type="EMBL" id="ESN97497.1"/>
    </source>
</evidence>
<dbReference type="KEGG" id="hro:HELRODRAFT_177925"/>
<accession>T1FCH1</accession>
<sequence length="115" mass="13053">MQKCIATAKKDSMRALILSELSCLKVRCPFHVKGCSAEVELKDLSKHEEEVLRGSTDAQFHGPESREEIARRWNKLAEETTSILGDLMYDSNIRVKADLGLIGRFSVSYIFETFK</sequence>
<dbReference type="EMBL" id="AMQM01006233">
    <property type="status" value="NOT_ANNOTATED_CDS"/>
    <property type="molecule type" value="Genomic_DNA"/>
</dbReference>
<dbReference type="EnsemblMetazoa" id="HelroT177925">
    <property type="protein sequence ID" value="HelroP177925"/>
    <property type="gene ID" value="HelroG177925"/>
</dbReference>
<proteinExistence type="predicted"/>
<dbReference type="CTD" id="20206520"/>
<dbReference type="AlphaFoldDB" id="T1FCH1"/>
<reference evidence="3" key="1">
    <citation type="submission" date="2012-12" db="EMBL/GenBank/DDBJ databases">
        <authorList>
            <person name="Hellsten U."/>
            <person name="Grimwood J."/>
            <person name="Chapman J.A."/>
            <person name="Shapiro H."/>
            <person name="Aerts A."/>
            <person name="Otillar R.P."/>
            <person name="Terry A.Y."/>
            <person name="Boore J.L."/>
            <person name="Simakov O."/>
            <person name="Marletaz F."/>
            <person name="Cho S.-J."/>
            <person name="Edsinger-Gonzales E."/>
            <person name="Havlak P."/>
            <person name="Kuo D.-H."/>
            <person name="Larsson T."/>
            <person name="Lv J."/>
            <person name="Arendt D."/>
            <person name="Savage R."/>
            <person name="Osoegawa K."/>
            <person name="de Jong P."/>
            <person name="Lindberg D.R."/>
            <person name="Seaver E.C."/>
            <person name="Weisblat D.A."/>
            <person name="Putnam N.H."/>
            <person name="Grigoriev I.V."/>
            <person name="Rokhsar D.S."/>
        </authorList>
    </citation>
    <scope>NUCLEOTIDE SEQUENCE</scope>
</reference>
<dbReference type="InParanoid" id="T1FCH1"/>
<dbReference type="EMBL" id="KB097336">
    <property type="protein sequence ID" value="ESN97497.1"/>
    <property type="molecule type" value="Genomic_DNA"/>
</dbReference>
<reference evidence="1 3" key="2">
    <citation type="journal article" date="2013" name="Nature">
        <title>Insights into bilaterian evolution from three spiralian genomes.</title>
        <authorList>
            <person name="Simakov O."/>
            <person name="Marletaz F."/>
            <person name="Cho S.J."/>
            <person name="Edsinger-Gonzales E."/>
            <person name="Havlak P."/>
            <person name="Hellsten U."/>
            <person name="Kuo D.H."/>
            <person name="Larsson T."/>
            <person name="Lv J."/>
            <person name="Arendt D."/>
            <person name="Savage R."/>
            <person name="Osoegawa K."/>
            <person name="de Jong P."/>
            <person name="Grimwood J."/>
            <person name="Chapman J.A."/>
            <person name="Shapiro H."/>
            <person name="Aerts A."/>
            <person name="Otillar R.P."/>
            <person name="Terry A.Y."/>
            <person name="Boore J.L."/>
            <person name="Grigoriev I.V."/>
            <person name="Lindberg D.R."/>
            <person name="Seaver E.C."/>
            <person name="Weisblat D.A."/>
            <person name="Putnam N.H."/>
            <person name="Rokhsar D.S."/>
        </authorList>
    </citation>
    <scope>NUCLEOTIDE SEQUENCE</scope>
</reference>